<dbReference type="PANTHER" id="PTHR15615">
    <property type="match status" value="1"/>
</dbReference>
<dbReference type="OrthoDB" id="244495at2759"/>
<proteinExistence type="predicted"/>
<name>A0A9N8VUR9_9GLOM</name>
<dbReference type="Pfam" id="PF08613">
    <property type="entry name" value="Cyclin"/>
    <property type="match status" value="1"/>
</dbReference>
<dbReference type="InterPro" id="IPR013922">
    <property type="entry name" value="Cyclin_PHO80-like"/>
</dbReference>
<comment type="caution">
    <text evidence="1">The sequence shown here is derived from an EMBL/GenBank/DDBJ whole genome shotgun (WGS) entry which is preliminary data.</text>
</comment>
<dbReference type="PANTHER" id="PTHR15615:SF27">
    <property type="entry name" value="PHO85 CYCLIN CLG1"/>
    <property type="match status" value="1"/>
</dbReference>
<dbReference type="GO" id="GO:0000307">
    <property type="term" value="C:cyclin-dependent protein kinase holoenzyme complex"/>
    <property type="evidence" value="ECO:0007669"/>
    <property type="project" value="TreeGrafter"/>
</dbReference>
<protein>
    <submittedName>
        <fullName evidence="1">8729_t:CDS:1</fullName>
    </submittedName>
</protein>
<organism evidence="1 2">
    <name type="scientific">Paraglomus occultum</name>
    <dbReference type="NCBI Taxonomy" id="144539"/>
    <lineage>
        <taxon>Eukaryota</taxon>
        <taxon>Fungi</taxon>
        <taxon>Fungi incertae sedis</taxon>
        <taxon>Mucoromycota</taxon>
        <taxon>Glomeromycotina</taxon>
        <taxon>Glomeromycetes</taxon>
        <taxon>Paraglomerales</taxon>
        <taxon>Paraglomeraceae</taxon>
        <taxon>Paraglomus</taxon>
    </lineage>
</organism>
<gene>
    <name evidence="1" type="ORF">POCULU_LOCUS670</name>
</gene>
<dbReference type="AlphaFoldDB" id="A0A9N8VUR9"/>
<dbReference type="EMBL" id="CAJVPJ010000038">
    <property type="protein sequence ID" value="CAG8463256.1"/>
    <property type="molecule type" value="Genomic_DNA"/>
</dbReference>
<dbReference type="InterPro" id="IPR036915">
    <property type="entry name" value="Cyclin-like_sf"/>
</dbReference>
<evidence type="ECO:0000313" key="2">
    <source>
        <dbReference type="Proteomes" id="UP000789572"/>
    </source>
</evidence>
<dbReference type="GO" id="GO:0016538">
    <property type="term" value="F:cyclin-dependent protein serine/threonine kinase regulator activity"/>
    <property type="evidence" value="ECO:0007669"/>
    <property type="project" value="TreeGrafter"/>
</dbReference>
<evidence type="ECO:0000313" key="1">
    <source>
        <dbReference type="EMBL" id="CAG8463256.1"/>
    </source>
</evidence>
<dbReference type="Gene3D" id="1.10.472.10">
    <property type="entry name" value="Cyclin-like"/>
    <property type="match status" value="1"/>
</dbReference>
<dbReference type="GO" id="GO:0005634">
    <property type="term" value="C:nucleus"/>
    <property type="evidence" value="ECO:0007669"/>
    <property type="project" value="TreeGrafter"/>
</dbReference>
<reference evidence="1" key="1">
    <citation type="submission" date="2021-06" db="EMBL/GenBank/DDBJ databases">
        <authorList>
            <person name="Kallberg Y."/>
            <person name="Tangrot J."/>
            <person name="Rosling A."/>
        </authorList>
    </citation>
    <scope>NUCLEOTIDE SEQUENCE</scope>
    <source>
        <strain evidence="1">IA702</strain>
    </source>
</reference>
<dbReference type="GO" id="GO:0019901">
    <property type="term" value="F:protein kinase binding"/>
    <property type="evidence" value="ECO:0007669"/>
    <property type="project" value="InterPro"/>
</dbReference>
<dbReference type="Proteomes" id="UP000789572">
    <property type="component" value="Unassembled WGS sequence"/>
</dbReference>
<dbReference type="SUPFAM" id="SSF47954">
    <property type="entry name" value="Cyclin-like"/>
    <property type="match status" value="1"/>
</dbReference>
<keyword evidence="2" id="KW-1185">Reference proteome</keyword>
<accession>A0A9N8VUR9</accession>
<dbReference type="CDD" id="cd20557">
    <property type="entry name" value="CYCLIN_ScPCL1-like"/>
    <property type="match status" value="1"/>
</dbReference>
<sequence length="324" mass="36199">MNSYQESLLEQMPLERASDFAAHMAHYLWFTDIQSIPFWNFSYDSAQPRSQFKKFCRDSPPIQGHPGSEFRAFTVALMLANKFLDDNTYTNKTWSEVTNIPVKEINIMEMEFLSSLDFSLFVSLDDYYNWVYSIDAHIPNNDDSMNDDSNAPDCAIPISQAIDYNLQVQSQSMVPISQPQQLVPSMVCTSTAIPMETVQSSAPMAAVSTSYKRSVDQAFVDGVITSPTKRSNASSNYSTQAQTLTLPDNYFPASVDVQSSNTGLVYGNTAMYNFQQGYGNAPSQYTLVDPVSVLYTARRMSLYNVRTSALPINAISFQTAVNAI</sequence>